<dbReference type="Pfam" id="PF18906">
    <property type="entry name" value="Phage_tube_2"/>
    <property type="match status" value="1"/>
</dbReference>
<protein>
    <submittedName>
        <fullName evidence="2">Uncharacterized protein</fullName>
    </submittedName>
</protein>
<feature type="region of interest" description="Disordered" evidence="1">
    <location>
        <begin position="344"/>
        <end position="367"/>
    </location>
</feature>
<accession>A0A0F9HLF0</accession>
<dbReference type="AlphaFoldDB" id="A0A0F9HLF0"/>
<organism evidence="2">
    <name type="scientific">marine sediment metagenome</name>
    <dbReference type="NCBI Taxonomy" id="412755"/>
    <lineage>
        <taxon>unclassified sequences</taxon>
        <taxon>metagenomes</taxon>
        <taxon>ecological metagenomes</taxon>
    </lineage>
</organism>
<proteinExistence type="predicted"/>
<dbReference type="EMBL" id="LAZR01014753">
    <property type="protein sequence ID" value="KKM16096.1"/>
    <property type="molecule type" value="Genomic_DNA"/>
</dbReference>
<evidence type="ECO:0000313" key="2">
    <source>
        <dbReference type="EMBL" id="KKM16096.1"/>
    </source>
</evidence>
<comment type="caution">
    <text evidence="2">The sequence shown here is derived from an EMBL/GenBank/DDBJ whole genome shotgun (WGS) entry which is preliminary data.</text>
</comment>
<name>A0A0F9HLF0_9ZZZZ</name>
<reference evidence="2" key="1">
    <citation type="journal article" date="2015" name="Nature">
        <title>Complex archaea that bridge the gap between prokaryotes and eukaryotes.</title>
        <authorList>
            <person name="Spang A."/>
            <person name="Saw J.H."/>
            <person name="Jorgensen S.L."/>
            <person name="Zaremba-Niedzwiedzka K."/>
            <person name="Martijn J."/>
            <person name="Lind A.E."/>
            <person name="van Eijk R."/>
            <person name="Schleper C."/>
            <person name="Guy L."/>
            <person name="Ettema T.J."/>
        </authorList>
    </citation>
    <scope>NUCLEOTIDE SEQUENCE</scope>
</reference>
<gene>
    <name evidence="2" type="ORF">LCGC14_1689350</name>
</gene>
<dbReference type="InterPro" id="IPR044000">
    <property type="entry name" value="Phage_tube_2"/>
</dbReference>
<evidence type="ECO:0000256" key="1">
    <source>
        <dbReference type="SAM" id="MobiDB-lite"/>
    </source>
</evidence>
<sequence length="367" mass="39643">MPIHSDSWSFVYSHNKQSDAVTAIADANVKYIRPIDGISPVSIVKQTISDANHAGKGNSHPSYFRVGGESFEIGSQARDCTDHELAMALFMVFGAVASVNVITDHYTHTFTWQAIAASPESLYTTFMEQLGDGSTPGYKQKIVGAWLDQMTIDIPAARDSFCKLTWQGRARELAAAGAITVPAAVTPASFMLPAYTTLKFGTAAAPVISAKGISGSLTFNKNSQPKNRWGNSSGEELLLARADVGRQQVTGSLTLELDDVLRDHFKDDDTLEIILTLVSDEATPTAGVTKQCEITLPAVKIGSEGFAVEDQTLTYTVNFPEGAVLKALLQHLLLRVEDDVILDMDPPTEPDESGNYPLPLPGFTNYL</sequence>